<reference evidence="2 3" key="1">
    <citation type="submission" date="2020-08" db="EMBL/GenBank/DDBJ databases">
        <title>A Genomic Blueprint of the Chicken Gut Microbiome.</title>
        <authorList>
            <person name="Gilroy R."/>
            <person name="Ravi A."/>
            <person name="Getino M."/>
            <person name="Pursley I."/>
            <person name="Horton D.L."/>
            <person name="Alikhan N.-F."/>
            <person name="Baker D."/>
            <person name="Gharbi K."/>
            <person name="Hall N."/>
            <person name="Watson M."/>
            <person name="Adriaenssens E.M."/>
            <person name="Foster-Nyarko E."/>
            <person name="Jarju S."/>
            <person name="Secka A."/>
            <person name="Antonio M."/>
            <person name="Oren A."/>
            <person name="Chaudhuri R."/>
            <person name="La Ragione R.M."/>
            <person name="Hildebrand F."/>
            <person name="Pallen M.J."/>
        </authorList>
    </citation>
    <scope>NUCLEOTIDE SEQUENCE [LARGE SCALE GENOMIC DNA]</scope>
    <source>
        <strain evidence="2 3">A46</strain>
    </source>
</reference>
<evidence type="ECO:0000313" key="2">
    <source>
        <dbReference type="EMBL" id="MBD8036681.1"/>
    </source>
</evidence>
<comment type="caution">
    <text evidence="2">The sequence shown here is derived from an EMBL/GenBank/DDBJ whole genome shotgun (WGS) entry which is preliminary data.</text>
</comment>
<keyword evidence="3" id="KW-1185">Reference proteome</keyword>
<feature type="transmembrane region" description="Helical" evidence="1">
    <location>
        <begin position="29"/>
        <end position="44"/>
    </location>
</feature>
<keyword evidence="1" id="KW-0812">Transmembrane</keyword>
<dbReference type="RefSeq" id="WP_191699667.1">
    <property type="nucleotide sequence ID" value="NZ_JACSPZ010000003.1"/>
</dbReference>
<keyword evidence="1" id="KW-1133">Transmembrane helix</keyword>
<dbReference type="Proteomes" id="UP000619101">
    <property type="component" value="Unassembled WGS sequence"/>
</dbReference>
<proteinExistence type="predicted"/>
<dbReference type="EMBL" id="JACSPZ010000003">
    <property type="protein sequence ID" value="MBD8036681.1"/>
    <property type="molecule type" value="Genomic_DNA"/>
</dbReference>
<evidence type="ECO:0000313" key="3">
    <source>
        <dbReference type="Proteomes" id="UP000619101"/>
    </source>
</evidence>
<keyword evidence="1" id="KW-0472">Membrane</keyword>
<sequence length="53" mass="6035">MKTILGLILGSLVGWLIWGYFTSDFSGERFFMFLMGIITGYIIGRSNPKKKET</sequence>
<gene>
    <name evidence="2" type="ORF">H9635_08000</name>
</gene>
<accession>A0ABR8XXL1</accession>
<protein>
    <submittedName>
        <fullName evidence="2">tRNA U-34 5-methylaminomethyl-2-thiouridine biosynthesis protein</fullName>
    </submittedName>
</protein>
<name>A0ABR8XXL1_9BACL</name>
<organism evidence="2 3">
    <name type="scientific">Solibacillus faecavium</name>
    <dbReference type="NCBI Taxonomy" id="2762221"/>
    <lineage>
        <taxon>Bacteria</taxon>
        <taxon>Bacillati</taxon>
        <taxon>Bacillota</taxon>
        <taxon>Bacilli</taxon>
        <taxon>Bacillales</taxon>
        <taxon>Caryophanaceae</taxon>
        <taxon>Solibacillus</taxon>
    </lineage>
</organism>
<evidence type="ECO:0000256" key="1">
    <source>
        <dbReference type="SAM" id="Phobius"/>
    </source>
</evidence>